<dbReference type="Proteomes" id="UP000011115">
    <property type="component" value="Unassembled WGS sequence"/>
</dbReference>
<protein>
    <submittedName>
        <fullName evidence="2">Uncharacterized protein</fullName>
    </submittedName>
</protein>
<reference evidence="3" key="1">
    <citation type="journal article" date="2011" name="Nature">
        <title>Genome sequence and analysis of the tuber crop potato.</title>
        <authorList>
            <consortium name="The Potato Genome Sequencing Consortium"/>
        </authorList>
    </citation>
    <scope>NUCLEOTIDE SEQUENCE [LARGE SCALE GENOMIC DNA]</scope>
    <source>
        <strain evidence="3">cv. DM1-3 516 R44</strain>
    </source>
</reference>
<dbReference type="EnsemblPlants" id="PGSC0003DMT400075560">
    <property type="protein sequence ID" value="PGSC0003DMT400075560"/>
    <property type="gene ID" value="PGSC0003DMG400029383"/>
</dbReference>
<evidence type="ECO:0000313" key="2">
    <source>
        <dbReference type="EnsemblPlants" id="PGSC0003DMT400075560"/>
    </source>
</evidence>
<dbReference type="InParanoid" id="M1CVD6"/>
<feature type="region of interest" description="Disordered" evidence="1">
    <location>
        <begin position="42"/>
        <end position="61"/>
    </location>
</feature>
<organism evidence="2 3">
    <name type="scientific">Solanum tuberosum</name>
    <name type="common">Potato</name>
    <dbReference type="NCBI Taxonomy" id="4113"/>
    <lineage>
        <taxon>Eukaryota</taxon>
        <taxon>Viridiplantae</taxon>
        <taxon>Streptophyta</taxon>
        <taxon>Embryophyta</taxon>
        <taxon>Tracheophyta</taxon>
        <taxon>Spermatophyta</taxon>
        <taxon>Magnoliopsida</taxon>
        <taxon>eudicotyledons</taxon>
        <taxon>Gunneridae</taxon>
        <taxon>Pentapetalae</taxon>
        <taxon>asterids</taxon>
        <taxon>lamiids</taxon>
        <taxon>Solanales</taxon>
        <taxon>Solanaceae</taxon>
        <taxon>Solanoideae</taxon>
        <taxon>Solaneae</taxon>
        <taxon>Solanum</taxon>
    </lineage>
</organism>
<dbReference type="Gramene" id="PGSC0003DMT400075560">
    <property type="protein sequence ID" value="PGSC0003DMT400075560"/>
    <property type="gene ID" value="PGSC0003DMG400029383"/>
</dbReference>
<proteinExistence type="predicted"/>
<dbReference type="HOGENOM" id="CLU_2927165_0_0_1"/>
<dbReference type="PaxDb" id="4113-PGSC0003DMT400075560"/>
<evidence type="ECO:0000256" key="1">
    <source>
        <dbReference type="SAM" id="MobiDB-lite"/>
    </source>
</evidence>
<evidence type="ECO:0000313" key="3">
    <source>
        <dbReference type="Proteomes" id="UP000011115"/>
    </source>
</evidence>
<reference evidence="2" key="2">
    <citation type="submission" date="2015-06" db="UniProtKB">
        <authorList>
            <consortium name="EnsemblPlants"/>
        </authorList>
    </citation>
    <scope>IDENTIFICATION</scope>
    <source>
        <strain evidence="2">DM1-3 516 R44</strain>
    </source>
</reference>
<name>M1CVD6_SOLTU</name>
<accession>M1CVD6</accession>
<sequence length="61" mass="6893">MASTATICFAPIFLHIQKREKMEAKILKQAIQIPNQINNSENIEKSAHTLNSNSVSHNQME</sequence>
<feature type="compositionally biased region" description="Polar residues" evidence="1">
    <location>
        <begin position="48"/>
        <end position="61"/>
    </location>
</feature>
<dbReference type="AlphaFoldDB" id="M1CVD6"/>
<keyword evidence="3" id="KW-1185">Reference proteome</keyword>